<keyword evidence="4" id="KW-1185">Reference proteome</keyword>
<dbReference type="Proteomes" id="UP000642748">
    <property type="component" value="Unassembled WGS sequence"/>
</dbReference>
<evidence type="ECO:0000259" key="2">
    <source>
        <dbReference type="Pfam" id="PF04738"/>
    </source>
</evidence>
<name>A0A8J3R3G8_9ACTN</name>
<sequence>MSVSAIEHAVTGPQPGPDPTPGDGPATIEVAPYALVRVSALPFPQPAAAAERYRDLMHAAIDCERALTRTAQRLSDELYASRADHSGEYHRTVVLPLRRDVHNRRSPNATVRAGLGELPTRIPQLANWLSIVDQRERLLADLTAQTGPALAADREALAAVCSDERVRRAVALSSASLLSGLQRAAAAGGESDAKTRKAEPKILRHALRVTTKVSPWSWFTTVGWGRWTPAAAGSPDELRGTAVSLPNHVLVTMLLRGVLAMPEYRRGIPHRLAPALTVGDLRVEFQRDESVAVVGFMQVRAQLVRLPRTAALDAVVAELRDAGPAGRTIDQLAAMLAGRLPAGSSRAGAAAAYLGRLADEQLLVPIAPVDPQAADPLPALADWLAGRGGSELARELRTIAEQSRQFAELPATERVPVLDRLADQWRDAFAVTRTERPPDAAVLREDVVCRDRLLLGVSAGSNSRPDLAKVSALAEVFDNAAVMRALLRQRLVQQSGPGGSAPVAEVIGDGEWLWAAGNGIDSDGTVVEMPDGAPPLPPDLVDLARLRREVVAAVRRAPRHGDELELTDDLIDEAVATAPRWLSRRPSSRAYFVQPFQDAEGIGWCLNGVGDGWGRYTSRFLAALGPQLAAAVGRQLREALRDGRPVQYRPTYGFNANLHPRLLADEVGEDPAWANLLATELELVHHQESDTVRLRVIGTGELLNVLYLGFLFPGWLPDRVAPLYLDLGGSLTHFSHLPPAEPVEVRGRTVKRYARLRYRSLVLSRRAWRLDPQSVQDLISDLRHDGDVPARGAVRWAATLGLPPAVFVSSYFARLGNHAAMRAALTDPKPQLVDVPKRQRAADPKPQFVDLASALHLRCLARLLAEHSGPVLIEEALPVPGEAPTGRHATELVVETYLRRG</sequence>
<evidence type="ECO:0000256" key="1">
    <source>
        <dbReference type="SAM" id="MobiDB-lite"/>
    </source>
</evidence>
<dbReference type="EMBL" id="BONZ01000114">
    <property type="protein sequence ID" value="GIH21023.1"/>
    <property type="molecule type" value="Genomic_DNA"/>
</dbReference>
<feature type="domain" description="Lantibiotic dehydratase N-terminal" evidence="2">
    <location>
        <begin position="163"/>
        <end position="634"/>
    </location>
</feature>
<dbReference type="Pfam" id="PF04738">
    <property type="entry name" value="Lant_dehydr_N"/>
    <property type="match status" value="1"/>
</dbReference>
<comment type="caution">
    <text evidence="3">The sequence shown here is derived from an EMBL/GenBank/DDBJ whole genome shotgun (WGS) entry which is preliminary data.</text>
</comment>
<accession>A0A8J3R3G8</accession>
<dbReference type="RefSeq" id="WP_203924432.1">
    <property type="nucleotide sequence ID" value="NZ_BONZ01000114.1"/>
</dbReference>
<evidence type="ECO:0000313" key="3">
    <source>
        <dbReference type="EMBL" id="GIH21023.1"/>
    </source>
</evidence>
<dbReference type="InterPro" id="IPR006827">
    <property type="entry name" value="Lant_deHydtase_N"/>
</dbReference>
<proteinExistence type="predicted"/>
<evidence type="ECO:0000313" key="4">
    <source>
        <dbReference type="Proteomes" id="UP000642748"/>
    </source>
</evidence>
<feature type="region of interest" description="Disordered" evidence="1">
    <location>
        <begin position="1"/>
        <end position="27"/>
    </location>
</feature>
<organism evidence="3 4">
    <name type="scientific">Rugosimonospora africana</name>
    <dbReference type="NCBI Taxonomy" id="556532"/>
    <lineage>
        <taxon>Bacteria</taxon>
        <taxon>Bacillati</taxon>
        <taxon>Actinomycetota</taxon>
        <taxon>Actinomycetes</taxon>
        <taxon>Micromonosporales</taxon>
        <taxon>Micromonosporaceae</taxon>
        <taxon>Rugosimonospora</taxon>
    </lineage>
</organism>
<dbReference type="AlphaFoldDB" id="A0A8J3R3G8"/>
<reference evidence="3" key="1">
    <citation type="submission" date="2021-01" db="EMBL/GenBank/DDBJ databases">
        <title>Whole genome shotgun sequence of Rugosimonospora africana NBRC 104875.</title>
        <authorList>
            <person name="Komaki H."/>
            <person name="Tamura T."/>
        </authorList>
    </citation>
    <scope>NUCLEOTIDE SEQUENCE</scope>
    <source>
        <strain evidence="3">NBRC 104875</strain>
    </source>
</reference>
<gene>
    <name evidence="3" type="ORF">Raf01_91950</name>
</gene>
<protein>
    <recommendedName>
        <fullName evidence="2">Lantibiotic dehydratase N-terminal domain-containing protein</fullName>
    </recommendedName>
</protein>